<feature type="domain" description="SH2" evidence="7">
    <location>
        <begin position="1235"/>
        <end position="1326"/>
    </location>
</feature>
<dbReference type="InterPro" id="IPR041692">
    <property type="entry name" value="HHH_9"/>
</dbReference>
<dbReference type="FunFam" id="3.30.420.140:FF:000004">
    <property type="entry name" value="Transcription elongation factor spt6"/>
    <property type="match status" value="1"/>
</dbReference>
<dbReference type="Gene3D" id="1.10.3500.10">
    <property type="entry name" value="Tex N-terminal region-like"/>
    <property type="match status" value="1"/>
</dbReference>
<dbReference type="Pfam" id="PF17674">
    <property type="entry name" value="HHH_9"/>
    <property type="match status" value="1"/>
</dbReference>
<keyword evidence="9" id="KW-0251">Elongation factor</keyword>
<name>A0A443SSS4_9ACAR</name>
<dbReference type="FunFam" id="1.10.3500.10:FF:000006">
    <property type="entry name" value="Transcription elongation factor spt6"/>
    <property type="match status" value="1"/>
</dbReference>
<feature type="region of interest" description="Disordered" evidence="6">
    <location>
        <begin position="1"/>
        <end position="102"/>
    </location>
</feature>
<dbReference type="InterPro" id="IPR023319">
    <property type="entry name" value="Tex-like_HTH_dom_sf"/>
</dbReference>
<dbReference type="Gene3D" id="3.30.420.140">
    <property type="entry name" value="YqgF/RNase H-like domain"/>
    <property type="match status" value="1"/>
</dbReference>
<dbReference type="EMBL" id="NCKV01000459">
    <property type="protein sequence ID" value="RWS30565.1"/>
    <property type="molecule type" value="Genomic_DNA"/>
</dbReference>
<dbReference type="InterPro" id="IPR010994">
    <property type="entry name" value="RuvA_2-like"/>
</dbReference>
<dbReference type="InterPro" id="IPR035019">
    <property type="entry name" value="Spt6_SH2_N"/>
</dbReference>
<feature type="region of interest" description="Disordered" evidence="6">
    <location>
        <begin position="129"/>
        <end position="159"/>
    </location>
</feature>
<feature type="compositionally biased region" description="Acidic residues" evidence="6">
    <location>
        <begin position="129"/>
        <end position="147"/>
    </location>
</feature>
<dbReference type="SUPFAM" id="SSF47781">
    <property type="entry name" value="RuvA domain 2-like"/>
    <property type="match status" value="2"/>
</dbReference>
<dbReference type="InterPro" id="IPR012337">
    <property type="entry name" value="RNaseH-like_sf"/>
</dbReference>
<dbReference type="FunFam" id="3.30.505.10:FF:000030">
    <property type="entry name" value="Transcription elongation factor spt6"/>
    <property type="match status" value="1"/>
</dbReference>
<dbReference type="InterPro" id="IPR028088">
    <property type="entry name" value="Spt6_HTH_DNA-bd_dom"/>
</dbReference>
<keyword evidence="9" id="KW-0648">Protein biosynthesis</keyword>
<dbReference type="CDD" id="cd00164">
    <property type="entry name" value="S1_like"/>
    <property type="match status" value="1"/>
</dbReference>
<dbReference type="Pfam" id="PF14641">
    <property type="entry name" value="HTH_44"/>
    <property type="match status" value="1"/>
</dbReference>
<dbReference type="Proteomes" id="UP000288716">
    <property type="component" value="Unassembled WGS sequence"/>
</dbReference>
<dbReference type="FunFam" id="1.10.10.2740:FF:000002">
    <property type="entry name" value="Transcription elongation factor Spt6"/>
    <property type="match status" value="1"/>
</dbReference>
<dbReference type="PANTHER" id="PTHR10145">
    <property type="entry name" value="TRANSCRIPTION ELONGATION FACTOR SPT6"/>
    <property type="match status" value="1"/>
</dbReference>
<comment type="caution">
    <text evidence="9">The sequence shown here is derived from an EMBL/GenBank/DDBJ whole genome shotgun (WGS) entry which is preliminary data.</text>
</comment>
<dbReference type="InterPro" id="IPR000980">
    <property type="entry name" value="SH2"/>
</dbReference>
<dbReference type="Gene3D" id="1.10.10.2740">
    <property type="entry name" value="Spt6, Death-like domain"/>
    <property type="match status" value="1"/>
</dbReference>
<feature type="compositionally biased region" description="Basic and acidic residues" evidence="6">
    <location>
        <begin position="27"/>
        <end position="40"/>
    </location>
</feature>
<dbReference type="InterPro" id="IPR006641">
    <property type="entry name" value="YqgF/RNaseH-like_dom"/>
</dbReference>
<dbReference type="GO" id="GO:0031491">
    <property type="term" value="F:nucleosome binding"/>
    <property type="evidence" value="ECO:0007669"/>
    <property type="project" value="TreeGrafter"/>
</dbReference>
<keyword evidence="3" id="KW-0804">Transcription</keyword>
<dbReference type="InterPro" id="IPR037027">
    <property type="entry name" value="YqgF/RNaseH-like_dom_sf"/>
</dbReference>
<evidence type="ECO:0000256" key="5">
    <source>
        <dbReference type="PROSITE-ProRule" id="PRU00191"/>
    </source>
</evidence>
<evidence type="ECO:0000256" key="3">
    <source>
        <dbReference type="ARBA" id="ARBA00023163"/>
    </source>
</evidence>
<feature type="compositionally biased region" description="Acidic residues" evidence="6">
    <location>
        <begin position="72"/>
        <end position="86"/>
    </location>
</feature>
<dbReference type="SUPFAM" id="SSF53098">
    <property type="entry name" value="Ribonuclease H-like"/>
    <property type="match status" value="1"/>
</dbReference>
<feature type="region of interest" description="Disordered" evidence="6">
    <location>
        <begin position="1498"/>
        <end position="1618"/>
    </location>
</feature>
<dbReference type="SUPFAM" id="SSF50249">
    <property type="entry name" value="Nucleic acid-binding proteins"/>
    <property type="match status" value="1"/>
</dbReference>
<feature type="compositionally biased region" description="Low complexity" evidence="6">
    <location>
        <begin position="1590"/>
        <end position="1602"/>
    </location>
</feature>
<dbReference type="InterPro" id="IPR035018">
    <property type="entry name" value="Spt6_SH2_C"/>
</dbReference>
<keyword evidence="10" id="KW-1185">Reference proteome</keyword>
<evidence type="ECO:0000256" key="6">
    <source>
        <dbReference type="SAM" id="MobiDB-lite"/>
    </source>
</evidence>
<comment type="similarity">
    <text evidence="2">Belongs to the SPT6 family.</text>
</comment>
<dbReference type="SUPFAM" id="SSF55550">
    <property type="entry name" value="SH2 domain"/>
    <property type="match status" value="1"/>
</dbReference>
<feature type="compositionally biased region" description="Polar residues" evidence="6">
    <location>
        <begin position="1527"/>
        <end position="1537"/>
    </location>
</feature>
<dbReference type="InterPro" id="IPR028231">
    <property type="entry name" value="Spt6_YqgF"/>
</dbReference>
<evidence type="ECO:0000256" key="2">
    <source>
        <dbReference type="ARBA" id="ARBA00009253"/>
    </source>
</evidence>
<dbReference type="PIRSF" id="PIRSF036947">
    <property type="entry name" value="Spt6"/>
    <property type="match status" value="1"/>
</dbReference>
<keyword evidence="5" id="KW-0727">SH2 domain</keyword>
<dbReference type="GO" id="GO:0042393">
    <property type="term" value="F:histone binding"/>
    <property type="evidence" value="ECO:0007669"/>
    <property type="project" value="TreeGrafter"/>
</dbReference>
<evidence type="ECO:0000259" key="7">
    <source>
        <dbReference type="PROSITE" id="PS50001"/>
    </source>
</evidence>
<reference evidence="9 10" key="1">
    <citation type="journal article" date="2018" name="Gigascience">
        <title>Genomes of trombidid mites reveal novel predicted allergens and laterally-transferred genes associated with secondary metabolism.</title>
        <authorList>
            <person name="Dong X."/>
            <person name="Chaisiri K."/>
            <person name="Xia D."/>
            <person name="Armstrong S.D."/>
            <person name="Fang Y."/>
            <person name="Donnelly M.J."/>
            <person name="Kadowaki T."/>
            <person name="McGarry J.W."/>
            <person name="Darby A.C."/>
            <person name="Makepeace B.L."/>
        </authorList>
    </citation>
    <scope>NUCLEOTIDE SEQUENCE [LARGE SCALE GENOMIC DNA]</scope>
    <source>
        <strain evidence="9">UoL-UT</strain>
    </source>
</reference>
<dbReference type="Gene3D" id="2.40.50.140">
    <property type="entry name" value="Nucleic acid-binding proteins"/>
    <property type="match status" value="1"/>
</dbReference>
<dbReference type="SUPFAM" id="SSF158832">
    <property type="entry name" value="Tex N-terminal region-like"/>
    <property type="match status" value="1"/>
</dbReference>
<dbReference type="Gene3D" id="3.30.505.10">
    <property type="entry name" value="SH2 domain"/>
    <property type="match status" value="2"/>
</dbReference>
<dbReference type="GO" id="GO:0034728">
    <property type="term" value="P:nucleosome organization"/>
    <property type="evidence" value="ECO:0007669"/>
    <property type="project" value="TreeGrafter"/>
</dbReference>
<dbReference type="Pfam" id="PF14633">
    <property type="entry name" value="SH2_2"/>
    <property type="match status" value="1"/>
</dbReference>
<comment type="subcellular location">
    <subcellularLocation>
        <location evidence="1">Nucleus</location>
    </subcellularLocation>
</comment>
<dbReference type="InterPro" id="IPR036860">
    <property type="entry name" value="SH2_dom_sf"/>
</dbReference>
<feature type="domain" description="S1 motif" evidence="8">
    <location>
        <begin position="1115"/>
        <end position="1193"/>
    </location>
</feature>
<protein>
    <submittedName>
        <fullName evidence="9">Transcription elongation factor SPT6-like protein</fullName>
    </submittedName>
</protein>
<dbReference type="STRING" id="299467.A0A443SSS4"/>
<dbReference type="GO" id="GO:0140673">
    <property type="term" value="P:transcription elongation-coupled chromatin remodeling"/>
    <property type="evidence" value="ECO:0007669"/>
    <property type="project" value="InterPro"/>
</dbReference>
<dbReference type="PANTHER" id="PTHR10145:SF6">
    <property type="entry name" value="TRANSCRIPTION ELONGATION FACTOR SPT6"/>
    <property type="match status" value="1"/>
</dbReference>
<feature type="compositionally biased region" description="Basic and acidic residues" evidence="6">
    <location>
        <begin position="53"/>
        <end position="65"/>
    </location>
</feature>
<dbReference type="InterPro" id="IPR032706">
    <property type="entry name" value="Spt6_HHH"/>
</dbReference>
<dbReference type="InterPro" id="IPR012340">
    <property type="entry name" value="NA-bd_OB-fold"/>
</dbReference>
<dbReference type="GO" id="GO:0008023">
    <property type="term" value="C:transcription elongation factor complex"/>
    <property type="evidence" value="ECO:0007669"/>
    <property type="project" value="TreeGrafter"/>
</dbReference>
<dbReference type="GO" id="GO:0003746">
    <property type="term" value="F:translation elongation factor activity"/>
    <property type="evidence" value="ECO:0007669"/>
    <property type="project" value="UniProtKB-KW"/>
</dbReference>
<sequence length="1618" mass="186673">VKINRKKKLKRVKRIVDAESDEEADNHEENEREAIERELFDGEDDVQPHTSGKRAERESQIDDRYGAVSGSEESEDEDNFIVDEDDRPISKPRKRKGHRYNDEAMQQAQDIFGVEFDFDELDNYGEEGMYDESEEETYEDEMAEGDVDSSRTARRKSKGKRRSMRKSIYEVYEPSELERSHLTDFDNKVRNTDVPERFQLRSIPVSPADDAEIEEESDWIFTNAFSTPTISIQNQGVDGSKLPLAGKKDSAVLLKIREALKFIRNSLFEVPFIAYYRKEHVCPDLEMGDQHNLRINDLWTVYKWDEKWCRLQKRKANMIKLFKSMQEFQSDEIMKDPESPMAEGMRLINDFDIERINNISTFEELHDCWLQFQLYYSTELPAMKQEILRRERERRLEQLTEEDAERVMQEEEEAINMKLTSLRLAQRKDTYTICKEAGIIGLAIKFGLTPEQFAENVRDNYVKHEVEQYPIDPLEVAHDYVCNRFATPDAVLKAAKFMVAKQISSDPLVRQCIRKEFFERAKMHVKPTKKGYKEIDENHPCYTYKYLKNKPVMELTGDQFLQLIIAQKEGLITFRITIDREEFMNTAPQTTHTYFDEIKQFYQKDEFSDLVLLWNKQREEALEIALNEFLYPSFEKELKAKLLQEAEEGIILACRTKLQNWLKVAPYKPTSPLIDDEDFDIREGVRIMGLAFISDDDNPTFAALIDGDGEVTDHLRLPYFMFKRFQYASPQEKEMREKDKDKLKRFILAKKPHVICIGAESMAARNVVEDVMSVIQDLIETEQFPSIPVELVDDELSSVYMNSKRAVAEFPEYPALLRQAISLARRMFDPLIEFSQLCTADEEILCIKYHSLQSYVSKDLLLENLYFELIHRTNDVGVDINRALVHPFTAQLVQFVCGLGPRKSAALIRTLKKQQTPLLESRTQLVMNCQIGKTVFINCAGFIRIDTTQLSDTGTDTYIEVLDSTRVHPEAYEWARKMAVDALEYDENESDVNPAGALEEIVENSGKLQDLDLDAFAEELTRQGFGSKRITLYDIRSELTERYKDNRTVYTTPQSEEVFHLLTKETPETFYIGKLVIGKVVSIARKKPQSDQLDQANPIRSDDTGLWQCPFCMKGDFAELSEVWAHFDSENCPGQPMGIRVRLDNGILGMVDTRMISDKEINDPSERVQIGMTVHARVVKINTDKFFVELTCRTSDLNDRNNHWRPPKDFCYDYEAEDVDNKTDEETKKKQNRQTYIKRIIVHPSFHNIDYQKAERMLESMDQGEAIIRPSSKGTDHLTLTWKVTDGINQHVDILEQSKDNAFSLGHQLYINNEAYEDLDEIIARYVHPMAAFARELINFRYYRSADGGKKEIIERVLTEEKKKNPSKIHYIISASREFPGKFLLSCLPRTTVKHEYITVTPEGFRYRKNSFRSVNSLFRWFKDHFRDPIPQTPQPTRTPMGQSSQITGDTTPGINQAIQRAAASMGPSMFNTLSQVNVQTPSFAGTSMHSSFTHPNFYPQGTPTATPVMTPAGNQMGTPRGYPAATPQQSGWNTGSMPPPNQPAPRQGAPQQGRPRSRVGSDWSSQAENWNKKRPMQPRTPLYATPGASSQMSISPNSSPNYNKGDQTPLLSHVFEN</sequence>
<dbReference type="Gene3D" id="1.10.10.650">
    <property type="entry name" value="RuvA domain 2-like"/>
    <property type="match status" value="1"/>
</dbReference>
<dbReference type="InterPro" id="IPR035420">
    <property type="entry name" value="Spt6_SH2"/>
</dbReference>
<feature type="non-terminal residue" evidence="9">
    <location>
        <position position="1"/>
    </location>
</feature>
<dbReference type="GO" id="GO:0003677">
    <property type="term" value="F:DNA binding"/>
    <property type="evidence" value="ECO:0007669"/>
    <property type="project" value="InterPro"/>
</dbReference>
<feature type="compositionally biased region" description="Low complexity" evidence="6">
    <location>
        <begin position="1545"/>
        <end position="1555"/>
    </location>
</feature>
<dbReference type="Gene3D" id="1.10.150.850">
    <property type="entry name" value="Spt6, helix-hairpin-helix domain"/>
    <property type="match status" value="2"/>
</dbReference>
<dbReference type="CDD" id="cd09928">
    <property type="entry name" value="SH2_Cterm_SPT6_like"/>
    <property type="match status" value="1"/>
</dbReference>
<dbReference type="OrthoDB" id="343921at2759"/>
<dbReference type="CDD" id="cd09918">
    <property type="entry name" value="SH2_Nterm_SPT6_like"/>
    <property type="match status" value="1"/>
</dbReference>
<dbReference type="InterPro" id="IPR017072">
    <property type="entry name" value="TF_Spt6"/>
</dbReference>
<keyword evidence="4" id="KW-0539">Nucleus</keyword>
<evidence type="ECO:0000259" key="8">
    <source>
        <dbReference type="PROSITE" id="PS50126"/>
    </source>
</evidence>
<dbReference type="InterPro" id="IPR023323">
    <property type="entry name" value="Tex-like_dom_sf"/>
</dbReference>
<dbReference type="Pfam" id="PF14639">
    <property type="entry name" value="YqgF"/>
    <property type="match status" value="1"/>
</dbReference>
<dbReference type="Pfam" id="PF22706">
    <property type="entry name" value="Tex_central_region"/>
    <property type="match status" value="1"/>
</dbReference>
<feature type="compositionally biased region" description="Basic residues" evidence="6">
    <location>
        <begin position="1"/>
        <end position="13"/>
    </location>
</feature>
<evidence type="ECO:0000313" key="10">
    <source>
        <dbReference type="Proteomes" id="UP000288716"/>
    </source>
</evidence>
<proteinExistence type="inferred from homology"/>
<evidence type="ECO:0000313" key="9">
    <source>
        <dbReference type="EMBL" id="RWS30565.1"/>
    </source>
</evidence>
<dbReference type="InterPro" id="IPR042066">
    <property type="entry name" value="Spt6_death-like"/>
</dbReference>
<feature type="compositionally biased region" description="Polar residues" evidence="6">
    <location>
        <begin position="1498"/>
        <end position="1518"/>
    </location>
</feature>
<dbReference type="VEuPathDB" id="VectorBase:LDEU001476"/>
<dbReference type="InterPro" id="IPR003029">
    <property type="entry name" value="S1_domain"/>
</dbReference>
<evidence type="ECO:0000256" key="1">
    <source>
        <dbReference type="ARBA" id="ARBA00004123"/>
    </source>
</evidence>
<dbReference type="FunFam" id="1.10.10.650:FF:000002">
    <property type="entry name" value="Transcription elongation factor spt6"/>
    <property type="match status" value="1"/>
</dbReference>
<dbReference type="SMART" id="SM00732">
    <property type="entry name" value="YqgFc"/>
    <property type="match status" value="1"/>
</dbReference>
<accession>A0A443SSS4</accession>
<dbReference type="PROSITE" id="PS50001">
    <property type="entry name" value="SH2"/>
    <property type="match status" value="1"/>
</dbReference>
<dbReference type="SMART" id="SM00252">
    <property type="entry name" value="SH2"/>
    <property type="match status" value="1"/>
</dbReference>
<dbReference type="InterPro" id="IPR055179">
    <property type="entry name" value="Tex-like_central_region"/>
</dbReference>
<dbReference type="FunFam" id="3.30.505.10:FF:000089">
    <property type="entry name" value="Transcription elongation factor spt6"/>
    <property type="match status" value="1"/>
</dbReference>
<dbReference type="Pfam" id="PF14635">
    <property type="entry name" value="HHH_7"/>
    <property type="match status" value="1"/>
</dbReference>
<evidence type="ECO:0000256" key="4">
    <source>
        <dbReference type="ARBA" id="ARBA00023242"/>
    </source>
</evidence>
<dbReference type="PROSITE" id="PS50126">
    <property type="entry name" value="S1"/>
    <property type="match status" value="1"/>
</dbReference>
<gene>
    <name evidence="9" type="ORF">B4U80_07702</name>
</gene>
<organism evidence="9 10">
    <name type="scientific">Leptotrombidium deliense</name>
    <dbReference type="NCBI Taxonomy" id="299467"/>
    <lineage>
        <taxon>Eukaryota</taxon>
        <taxon>Metazoa</taxon>
        <taxon>Ecdysozoa</taxon>
        <taxon>Arthropoda</taxon>
        <taxon>Chelicerata</taxon>
        <taxon>Arachnida</taxon>
        <taxon>Acari</taxon>
        <taxon>Acariformes</taxon>
        <taxon>Trombidiformes</taxon>
        <taxon>Prostigmata</taxon>
        <taxon>Anystina</taxon>
        <taxon>Parasitengona</taxon>
        <taxon>Trombiculoidea</taxon>
        <taxon>Trombiculidae</taxon>
        <taxon>Leptotrombidium</taxon>
    </lineage>
</organism>
<feature type="non-terminal residue" evidence="9">
    <location>
        <position position="1618"/>
    </location>
</feature>
<dbReference type="Pfam" id="PF00575">
    <property type="entry name" value="S1"/>
    <property type="match status" value="1"/>
</dbReference>